<name>A0A1J4SAS6_9BACT</name>
<dbReference type="EMBL" id="MNUO01000097">
    <property type="protein sequence ID" value="OIN96400.1"/>
    <property type="molecule type" value="Genomic_DNA"/>
</dbReference>
<dbReference type="NCBIfam" id="NF033709">
    <property type="entry name" value="PorV_fam"/>
    <property type="match status" value="1"/>
</dbReference>
<comment type="similarity">
    <text evidence="1">Belongs to the UPF0164 family.</text>
</comment>
<proteinExistence type="inferred from homology"/>
<evidence type="ECO:0000256" key="1">
    <source>
        <dbReference type="ARBA" id="ARBA00005846"/>
    </source>
</evidence>
<comment type="caution">
    <text evidence="2">The sequence shown here is derived from an EMBL/GenBank/DDBJ whole genome shotgun (WGS) entry which is preliminary data.</text>
</comment>
<dbReference type="STRING" id="1817893.AUJ66_06360"/>
<evidence type="ECO:0000313" key="3">
    <source>
        <dbReference type="Proteomes" id="UP000182278"/>
    </source>
</evidence>
<organism evidence="2 3">
    <name type="scientific">Candidatus Desantisbacteria bacterium CG1_02_38_46</name>
    <dbReference type="NCBI Taxonomy" id="1817893"/>
    <lineage>
        <taxon>Bacteria</taxon>
        <taxon>Candidatus Desantisiibacteriota</taxon>
    </lineage>
</organism>
<dbReference type="Pfam" id="PF03687">
    <property type="entry name" value="UPF0164"/>
    <property type="match status" value="1"/>
</dbReference>
<dbReference type="Proteomes" id="UP000182278">
    <property type="component" value="Unassembled WGS sequence"/>
</dbReference>
<sequence length="322" mass="35007">MLTINKGSGFVVKGLRIWFLVIFLSFAFHLLSFTCFAAGPGTTGATFLKLGVGSRPIAMGEAYVAVADDVSALYWNPAGLAQITGKQVNLIHTEWFQSIRYEYLGYCQPLLGGVIGASGTILYIEGIERRTTDTEQPEGHIPARDLAVAVSYGRQFGDSEKLNAGATLKIIYQQLDDRTATGVVADLGLLYKLNVEKWTLGLAIQNLGYESAFISEQSPLPINLKMGISNKYLEDKLTIASDINYGIMDSVFSVGGGIDWWVHPVFAVRGGYKYNSAMSSLGFLAGLTVGAGFRINLFDIDYALVPYGDLGLTHRISLLAKF</sequence>
<reference evidence="2 3" key="1">
    <citation type="journal article" date="2016" name="Environ. Microbiol.">
        <title>Genomic resolution of a cold subsurface aquifer community provides metabolic insights for novel microbes adapted to high CO concentrations.</title>
        <authorList>
            <person name="Probst A.J."/>
            <person name="Castelle C.J."/>
            <person name="Singh A."/>
            <person name="Brown C.T."/>
            <person name="Anantharaman K."/>
            <person name="Sharon I."/>
            <person name="Hug L.A."/>
            <person name="Burstein D."/>
            <person name="Emerson J.B."/>
            <person name="Thomas B.C."/>
            <person name="Banfield J.F."/>
        </authorList>
    </citation>
    <scope>NUCLEOTIDE SEQUENCE [LARGE SCALE GENOMIC DNA]</scope>
    <source>
        <strain evidence="2">CG1_02_38_46</strain>
    </source>
</reference>
<dbReference type="InterPro" id="IPR005362">
    <property type="entry name" value="UPF0164"/>
</dbReference>
<dbReference type="SUPFAM" id="SSF56935">
    <property type="entry name" value="Porins"/>
    <property type="match status" value="1"/>
</dbReference>
<evidence type="ECO:0000313" key="2">
    <source>
        <dbReference type="EMBL" id="OIN96400.1"/>
    </source>
</evidence>
<dbReference type="Gene3D" id="2.40.160.60">
    <property type="entry name" value="Outer membrane protein transport protein (OMPP1/FadL/TodX)"/>
    <property type="match status" value="1"/>
</dbReference>
<dbReference type="AlphaFoldDB" id="A0A1J4SAS6"/>
<evidence type="ECO:0008006" key="4">
    <source>
        <dbReference type="Google" id="ProtNLM"/>
    </source>
</evidence>
<accession>A0A1J4SAS6</accession>
<gene>
    <name evidence="2" type="ORF">AUJ66_06360</name>
</gene>
<protein>
    <recommendedName>
        <fullName evidence="4">PorV/PorQ family protein</fullName>
    </recommendedName>
</protein>